<proteinExistence type="predicted"/>
<dbReference type="Proteomes" id="UP000016511">
    <property type="component" value="Unassembled WGS sequence"/>
</dbReference>
<comment type="caution">
    <text evidence="1">The sequence shown here is derived from an EMBL/GenBank/DDBJ whole genome shotgun (WGS) entry which is preliminary data.</text>
</comment>
<evidence type="ECO:0000313" key="1">
    <source>
        <dbReference type="EMBL" id="ERI08060.1"/>
    </source>
</evidence>
<dbReference type="EMBL" id="AWSJ01000231">
    <property type="protein sequence ID" value="ERI08060.1"/>
    <property type="molecule type" value="Genomic_DNA"/>
</dbReference>
<gene>
    <name evidence="1" type="ORF">HMPREF0083_03863</name>
</gene>
<dbReference type="HOGENOM" id="CLU_3228886_0_0_9"/>
<dbReference type="AlphaFoldDB" id="U1WZC5"/>
<organism evidence="1 2">
    <name type="scientific">Aneurinibacillus aneurinilyticus ATCC 12856</name>
    <dbReference type="NCBI Taxonomy" id="649747"/>
    <lineage>
        <taxon>Bacteria</taxon>
        <taxon>Bacillati</taxon>
        <taxon>Bacillota</taxon>
        <taxon>Bacilli</taxon>
        <taxon>Bacillales</taxon>
        <taxon>Paenibacillaceae</taxon>
        <taxon>Aneurinibacillus group</taxon>
        <taxon>Aneurinibacillus</taxon>
    </lineage>
</organism>
<keyword evidence="2" id="KW-1185">Reference proteome</keyword>
<reference evidence="1 2" key="1">
    <citation type="submission" date="2013-08" db="EMBL/GenBank/DDBJ databases">
        <authorList>
            <person name="Weinstock G."/>
            <person name="Sodergren E."/>
            <person name="Wylie T."/>
            <person name="Fulton L."/>
            <person name="Fulton R."/>
            <person name="Fronick C."/>
            <person name="O'Laughlin M."/>
            <person name="Godfrey J."/>
            <person name="Miner T."/>
            <person name="Herter B."/>
            <person name="Appelbaum E."/>
            <person name="Cordes M."/>
            <person name="Lek S."/>
            <person name="Wollam A."/>
            <person name="Pepin K.H."/>
            <person name="Palsikar V.B."/>
            <person name="Mitreva M."/>
            <person name="Wilson R.K."/>
        </authorList>
    </citation>
    <scope>NUCLEOTIDE SEQUENCE [LARGE SCALE GENOMIC DNA]</scope>
    <source>
        <strain evidence="1 2">ATCC 12856</strain>
    </source>
</reference>
<protein>
    <submittedName>
        <fullName evidence="1">Uncharacterized protein</fullName>
    </submittedName>
</protein>
<evidence type="ECO:0000313" key="2">
    <source>
        <dbReference type="Proteomes" id="UP000016511"/>
    </source>
</evidence>
<sequence length="43" mass="4912">MRVSRRQSFDYIVAGEVGLSERTYTKIKAGALYLHVLTFEDSC</sequence>
<name>U1WZC5_ANEAE</name>
<accession>U1WZC5</accession>